<feature type="transmembrane region" description="Helical" evidence="1">
    <location>
        <begin position="59"/>
        <end position="86"/>
    </location>
</feature>
<evidence type="ECO:0000256" key="1">
    <source>
        <dbReference type="SAM" id="Phobius"/>
    </source>
</evidence>
<keyword evidence="1" id="KW-1133">Transmembrane helix</keyword>
<dbReference type="AlphaFoldDB" id="A0A6J4J306"/>
<accession>A0A6J4J306</accession>
<proteinExistence type="predicted"/>
<evidence type="ECO:0000313" key="2">
    <source>
        <dbReference type="EMBL" id="CAA9269218.1"/>
    </source>
</evidence>
<keyword evidence="1" id="KW-0812">Transmembrane</keyword>
<name>A0A6J4J306_9CHLR</name>
<reference evidence="2" key="1">
    <citation type="submission" date="2020-02" db="EMBL/GenBank/DDBJ databases">
        <authorList>
            <person name="Meier V. D."/>
        </authorList>
    </citation>
    <scope>NUCLEOTIDE SEQUENCE</scope>
    <source>
        <strain evidence="2">AVDCRST_MAG26</strain>
    </source>
</reference>
<protein>
    <submittedName>
        <fullName evidence="2">Uncharacterized protein</fullName>
    </submittedName>
</protein>
<sequence length="258" mass="27572">MRPRQDSSEQAIEEYRAPHRAGNGTGVRHVDGVTARRIVEVGDARTIVVRPRIPSWYKVLLGLSLALNLLVLLVLFLVGGTAYRFYRAFSGEISALATTSPAEERLASLGRDPAAAADFTVNTARQGVGETLAAMQELQNATIRGQIPIDQQLPLQLTVPVDTNTTVSTNAPVPLTVPAQLTLPGGGGALNGIISFSLPAGLQMPVHLGFTVPVSGTVPARFDVPVNIPLRETELSGPFARLQRLLEPAATFLRADER</sequence>
<gene>
    <name evidence="2" type="ORF">AVDCRST_MAG26-2734</name>
</gene>
<organism evidence="2">
    <name type="scientific">uncultured Chloroflexia bacterium</name>
    <dbReference type="NCBI Taxonomy" id="1672391"/>
    <lineage>
        <taxon>Bacteria</taxon>
        <taxon>Bacillati</taxon>
        <taxon>Chloroflexota</taxon>
        <taxon>Chloroflexia</taxon>
        <taxon>environmental samples</taxon>
    </lineage>
</organism>
<dbReference type="EMBL" id="CADCTK010000635">
    <property type="protein sequence ID" value="CAA9269218.1"/>
    <property type="molecule type" value="Genomic_DNA"/>
</dbReference>
<keyword evidence="1" id="KW-0472">Membrane</keyword>